<keyword evidence="2" id="KW-1185">Reference proteome</keyword>
<reference evidence="1" key="1">
    <citation type="submission" date="2020-10" db="EMBL/GenBank/DDBJ databases">
        <title>Taxonomic study of unclassified bacteria belonging to the class Ktedonobacteria.</title>
        <authorList>
            <person name="Yabe S."/>
            <person name="Wang C.M."/>
            <person name="Zheng Y."/>
            <person name="Sakai Y."/>
            <person name="Cavaletti L."/>
            <person name="Monciardini P."/>
            <person name="Donadio S."/>
        </authorList>
    </citation>
    <scope>NUCLEOTIDE SEQUENCE</scope>
    <source>
        <strain evidence="1">ID150040</strain>
    </source>
</reference>
<evidence type="ECO:0000313" key="2">
    <source>
        <dbReference type="Proteomes" id="UP000597444"/>
    </source>
</evidence>
<comment type="caution">
    <text evidence="1">The sequence shown here is derived from an EMBL/GenBank/DDBJ whole genome shotgun (WGS) entry which is preliminary data.</text>
</comment>
<sequence>MSISPINGNESDEKERVPTIITMMPRRSQPFSNEEKGKLFVQVKEGMGKLLLVRVQAVTLAFLLMELVGPNTHWSRQR</sequence>
<protein>
    <submittedName>
        <fullName evidence="1">Uncharacterized protein</fullName>
    </submittedName>
</protein>
<dbReference type="Proteomes" id="UP000597444">
    <property type="component" value="Unassembled WGS sequence"/>
</dbReference>
<proteinExistence type="predicted"/>
<name>A0A8J3IQB4_9CHLR</name>
<dbReference type="AlphaFoldDB" id="A0A8J3IQB4"/>
<evidence type="ECO:0000313" key="1">
    <source>
        <dbReference type="EMBL" id="GHO96560.1"/>
    </source>
</evidence>
<gene>
    <name evidence="1" type="ORF">KSF_066080</name>
</gene>
<organism evidence="1 2">
    <name type="scientific">Reticulibacter mediterranei</name>
    <dbReference type="NCBI Taxonomy" id="2778369"/>
    <lineage>
        <taxon>Bacteria</taxon>
        <taxon>Bacillati</taxon>
        <taxon>Chloroflexota</taxon>
        <taxon>Ktedonobacteria</taxon>
        <taxon>Ktedonobacterales</taxon>
        <taxon>Reticulibacteraceae</taxon>
        <taxon>Reticulibacter</taxon>
    </lineage>
</organism>
<accession>A0A8J3IQB4</accession>
<dbReference type="EMBL" id="BNJK01000001">
    <property type="protein sequence ID" value="GHO96560.1"/>
    <property type="molecule type" value="Genomic_DNA"/>
</dbReference>